<dbReference type="GO" id="GO:0000794">
    <property type="term" value="C:condensed nuclear chromosome"/>
    <property type="evidence" value="ECO:0007669"/>
    <property type="project" value="TreeGrafter"/>
</dbReference>
<feature type="domain" description="Homologous-pairing protein 2 winged helix" evidence="9">
    <location>
        <begin position="6"/>
        <end position="67"/>
    </location>
</feature>
<dbReference type="PANTHER" id="PTHR15938:SF0">
    <property type="entry name" value="HOMOLOGOUS-PAIRING PROTEIN 2 HOMOLOG"/>
    <property type="match status" value="1"/>
</dbReference>
<dbReference type="Pfam" id="PF07106">
    <property type="entry name" value="WHD_TBPIP"/>
    <property type="match status" value="1"/>
</dbReference>
<feature type="coiled-coil region" evidence="8">
    <location>
        <begin position="79"/>
        <end position="136"/>
    </location>
</feature>
<dbReference type="Pfam" id="PF18517">
    <property type="entry name" value="LZ3wCH"/>
    <property type="match status" value="1"/>
</dbReference>
<comment type="subcellular location">
    <subcellularLocation>
        <location evidence="1">Nucleus</location>
    </subcellularLocation>
</comment>
<keyword evidence="6" id="KW-0539">Nucleus</keyword>
<dbReference type="EMBL" id="CAHIKZ030002877">
    <property type="protein sequence ID" value="CAE1293226.1"/>
    <property type="molecule type" value="Genomic_DNA"/>
</dbReference>
<dbReference type="GO" id="GO:0007129">
    <property type="term" value="P:homologous chromosome pairing at meiosis"/>
    <property type="evidence" value="ECO:0007669"/>
    <property type="project" value="TreeGrafter"/>
</dbReference>
<dbReference type="OrthoDB" id="272266at2759"/>
<keyword evidence="5" id="KW-0233">DNA recombination</keyword>
<dbReference type="Gene3D" id="1.10.10.10">
    <property type="entry name" value="Winged helix-like DNA-binding domain superfamily/Winged helix DNA-binding domain"/>
    <property type="match status" value="1"/>
</dbReference>
<evidence type="ECO:0000256" key="8">
    <source>
        <dbReference type="SAM" id="Coils"/>
    </source>
</evidence>
<dbReference type="AlphaFoldDB" id="A0A812DB24"/>
<keyword evidence="7" id="KW-0469">Meiosis</keyword>
<gene>
    <name evidence="11" type="ORF">SPHA_49689</name>
</gene>
<dbReference type="InterPro" id="IPR040661">
    <property type="entry name" value="LZ3wCH"/>
</dbReference>
<evidence type="ECO:0000256" key="4">
    <source>
        <dbReference type="ARBA" id="ARBA00023054"/>
    </source>
</evidence>
<evidence type="ECO:0000313" key="12">
    <source>
        <dbReference type="Proteomes" id="UP000597762"/>
    </source>
</evidence>
<dbReference type="Proteomes" id="UP000597762">
    <property type="component" value="Unassembled WGS sequence"/>
</dbReference>
<protein>
    <recommendedName>
        <fullName evidence="3">Homologous-pairing protein 2 homolog</fullName>
    </recommendedName>
</protein>
<keyword evidence="12" id="KW-1185">Reference proteome</keyword>
<evidence type="ECO:0000256" key="6">
    <source>
        <dbReference type="ARBA" id="ARBA00023242"/>
    </source>
</evidence>
<dbReference type="GO" id="GO:0120231">
    <property type="term" value="C:DNA recombinase auxiliary factor complex"/>
    <property type="evidence" value="ECO:0007669"/>
    <property type="project" value="TreeGrafter"/>
</dbReference>
<dbReference type="PANTHER" id="PTHR15938">
    <property type="entry name" value="TBP-1 INTERACTING PROTEIN"/>
    <property type="match status" value="1"/>
</dbReference>
<name>A0A812DB24_ACAPH</name>
<dbReference type="GO" id="GO:0010774">
    <property type="term" value="P:meiotic strand invasion involved in reciprocal meiotic recombination"/>
    <property type="evidence" value="ECO:0007669"/>
    <property type="project" value="TreeGrafter"/>
</dbReference>
<evidence type="ECO:0000256" key="3">
    <source>
        <dbReference type="ARBA" id="ARBA00016093"/>
    </source>
</evidence>
<keyword evidence="4 8" id="KW-0175">Coiled coil</keyword>
<dbReference type="InterPro" id="IPR036388">
    <property type="entry name" value="WH-like_DNA-bd_sf"/>
</dbReference>
<proteinExistence type="inferred from homology"/>
<accession>A0A812DB24</accession>
<dbReference type="GO" id="GO:0003690">
    <property type="term" value="F:double-stranded DNA binding"/>
    <property type="evidence" value="ECO:0007669"/>
    <property type="project" value="TreeGrafter"/>
</dbReference>
<sequence length="212" mass="24514">MSKNKEVNKAVLNYLNKQNRPYSAVDVFNNMHKEFGKTAVTKALDELAENGAIKKKMYGKQAVYVANQDQFPEVNDEDMKQMELNISALTNELKGLQNTVNQLDKEVRNLNSSLTTEEIQAQIQQLTKENSLLSEKLSKLKVGNVTVISKEEKDKVCEERRKYVKEWRKRKRMTNDILGAILEGYPKTKKQLFEDIGIETDEDYAVWLKSKY</sequence>
<organism evidence="11 12">
    <name type="scientific">Acanthosepion pharaonis</name>
    <name type="common">Pharaoh cuttlefish</name>
    <name type="synonym">Sepia pharaonis</name>
    <dbReference type="NCBI Taxonomy" id="158019"/>
    <lineage>
        <taxon>Eukaryota</taxon>
        <taxon>Metazoa</taxon>
        <taxon>Spiralia</taxon>
        <taxon>Lophotrochozoa</taxon>
        <taxon>Mollusca</taxon>
        <taxon>Cephalopoda</taxon>
        <taxon>Coleoidea</taxon>
        <taxon>Decapodiformes</taxon>
        <taxon>Sepiida</taxon>
        <taxon>Sepiina</taxon>
        <taxon>Sepiidae</taxon>
        <taxon>Acanthosepion</taxon>
    </lineage>
</organism>
<dbReference type="GO" id="GO:0120230">
    <property type="term" value="F:recombinase activator activity"/>
    <property type="evidence" value="ECO:0007669"/>
    <property type="project" value="TreeGrafter"/>
</dbReference>
<evidence type="ECO:0000259" key="9">
    <source>
        <dbReference type="Pfam" id="PF07106"/>
    </source>
</evidence>
<comment type="caution">
    <text evidence="11">The sequence shown here is derived from an EMBL/GenBank/DDBJ whole genome shotgun (WGS) entry which is preliminary data.</text>
</comment>
<dbReference type="GO" id="GO:0000709">
    <property type="term" value="P:meiotic joint molecule formation"/>
    <property type="evidence" value="ECO:0007669"/>
    <property type="project" value="TreeGrafter"/>
</dbReference>
<evidence type="ECO:0000256" key="5">
    <source>
        <dbReference type="ARBA" id="ARBA00023172"/>
    </source>
</evidence>
<evidence type="ECO:0000256" key="7">
    <source>
        <dbReference type="ARBA" id="ARBA00023254"/>
    </source>
</evidence>
<evidence type="ECO:0000259" key="10">
    <source>
        <dbReference type="Pfam" id="PF18517"/>
    </source>
</evidence>
<evidence type="ECO:0000256" key="2">
    <source>
        <dbReference type="ARBA" id="ARBA00007922"/>
    </source>
</evidence>
<feature type="domain" description="Leucine zipper with capping helix" evidence="10">
    <location>
        <begin position="150"/>
        <end position="204"/>
    </location>
</feature>
<dbReference type="InterPro" id="IPR010776">
    <property type="entry name" value="Hop2_WH_dom"/>
</dbReference>
<comment type="similarity">
    <text evidence="2">Belongs to the HOP2 family.</text>
</comment>
<reference evidence="11" key="1">
    <citation type="submission" date="2021-01" db="EMBL/GenBank/DDBJ databases">
        <authorList>
            <person name="Li R."/>
            <person name="Bekaert M."/>
        </authorList>
    </citation>
    <scope>NUCLEOTIDE SEQUENCE</scope>
    <source>
        <strain evidence="11">Farmed</strain>
    </source>
</reference>
<evidence type="ECO:0000256" key="1">
    <source>
        <dbReference type="ARBA" id="ARBA00004123"/>
    </source>
</evidence>
<evidence type="ECO:0000313" key="11">
    <source>
        <dbReference type="EMBL" id="CAE1293226.1"/>
    </source>
</evidence>